<feature type="domain" description="Anti-sigma-28 factor FlgM C-terminal" evidence="10">
    <location>
        <begin position="32"/>
        <end position="85"/>
    </location>
</feature>
<reference evidence="11 12" key="1">
    <citation type="journal article" date="2019" name="Appl. Environ. Microbiol.">
        <title>Environmental Evidence and Genomic Insight of Iron-oxidizing Bacteria Preference Towards More Corrosion Resistant Stainless Steel at Higher Salinities.</title>
        <authorList>
            <person name="Garrison C.E."/>
            <person name="Price K.A."/>
            <person name="Field E.K."/>
        </authorList>
    </citation>
    <scope>NUCLEOTIDE SEQUENCE [LARGE SCALE GENOMIC DNA]</scope>
    <source>
        <strain evidence="11 12">P3</strain>
    </source>
</reference>
<keyword evidence="11" id="KW-0282">Flagellum</keyword>
<keyword evidence="6" id="KW-0804">Transcription</keyword>
<evidence type="ECO:0000256" key="9">
    <source>
        <dbReference type="SAM" id="MobiDB-lite"/>
    </source>
</evidence>
<dbReference type="Proteomes" id="UP000306585">
    <property type="component" value="Unassembled WGS sequence"/>
</dbReference>
<comment type="similarity">
    <text evidence="1">Belongs to the FlgM family.</text>
</comment>
<evidence type="ECO:0000256" key="4">
    <source>
        <dbReference type="ARBA" id="ARBA00022795"/>
    </source>
</evidence>
<feature type="compositionally biased region" description="Low complexity" evidence="9">
    <location>
        <begin position="14"/>
        <end position="28"/>
    </location>
</feature>
<dbReference type="InterPro" id="IPR031316">
    <property type="entry name" value="FlgM_C"/>
</dbReference>
<evidence type="ECO:0000256" key="6">
    <source>
        <dbReference type="ARBA" id="ARBA00023163"/>
    </source>
</evidence>
<keyword evidence="12" id="KW-1185">Reference proteome</keyword>
<protein>
    <recommendedName>
        <fullName evidence="2">Negative regulator of flagellin synthesis</fullName>
    </recommendedName>
    <alternativeName>
        <fullName evidence="8">Anti-sigma-28 factor</fullName>
    </alternativeName>
</protein>
<proteinExistence type="inferred from homology"/>
<evidence type="ECO:0000256" key="8">
    <source>
        <dbReference type="ARBA" id="ARBA00030117"/>
    </source>
</evidence>
<evidence type="ECO:0000256" key="3">
    <source>
        <dbReference type="ARBA" id="ARBA00022491"/>
    </source>
</evidence>
<dbReference type="AlphaFoldDB" id="A0A5R9GLU8"/>
<keyword evidence="11" id="KW-0969">Cilium</keyword>
<evidence type="ECO:0000256" key="2">
    <source>
        <dbReference type="ARBA" id="ARBA00017823"/>
    </source>
</evidence>
<organism evidence="11 12">
    <name type="scientific">Mariprofundus erugo</name>
    <dbReference type="NCBI Taxonomy" id="2528639"/>
    <lineage>
        <taxon>Bacteria</taxon>
        <taxon>Pseudomonadati</taxon>
        <taxon>Pseudomonadota</taxon>
        <taxon>Candidatius Mariprofundia</taxon>
        <taxon>Mariprofundales</taxon>
        <taxon>Mariprofundaceae</taxon>
        <taxon>Mariprofundus</taxon>
    </lineage>
</organism>
<keyword evidence="11" id="KW-0966">Cell projection</keyword>
<dbReference type="RefSeq" id="WP_138239498.1">
    <property type="nucleotide sequence ID" value="NZ_VBRY01000008.1"/>
</dbReference>
<evidence type="ECO:0000313" key="11">
    <source>
        <dbReference type="EMBL" id="TLS66668.1"/>
    </source>
</evidence>
<evidence type="ECO:0000256" key="7">
    <source>
        <dbReference type="ARBA" id="ARBA00024739"/>
    </source>
</evidence>
<dbReference type="InterPro" id="IPR007412">
    <property type="entry name" value="FlgM"/>
</dbReference>
<dbReference type="OrthoDB" id="5295908at2"/>
<keyword evidence="3" id="KW-0678">Repressor</keyword>
<dbReference type="InterPro" id="IPR035890">
    <property type="entry name" value="Anti-sigma-28_factor_FlgM_sf"/>
</dbReference>
<comment type="caution">
    <text evidence="11">The sequence shown here is derived from an EMBL/GenBank/DDBJ whole genome shotgun (WGS) entry which is preliminary data.</text>
</comment>
<gene>
    <name evidence="11" type="primary">flgM</name>
    <name evidence="11" type="ORF">FEF65_09085</name>
</gene>
<evidence type="ECO:0000256" key="5">
    <source>
        <dbReference type="ARBA" id="ARBA00023015"/>
    </source>
</evidence>
<dbReference type="GO" id="GO:0044781">
    <property type="term" value="P:bacterial-type flagellum organization"/>
    <property type="evidence" value="ECO:0007669"/>
    <property type="project" value="UniProtKB-KW"/>
</dbReference>
<evidence type="ECO:0000259" key="10">
    <source>
        <dbReference type="Pfam" id="PF04316"/>
    </source>
</evidence>
<dbReference type="Pfam" id="PF04316">
    <property type="entry name" value="FlgM"/>
    <property type="match status" value="1"/>
</dbReference>
<dbReference type="GO" id="GO:0045892">
    <property type="term" value="P:negative regulation of DNA-templated transcription"/>
    <property type="evidence" value="ECO:0007669"/>
    <property type="project" value="InterPro"/>
</dbReference>
<evidence type="ECO:0000313" key="12">
    <source>
        <dbReference type="Proteomes" id="UP000306585"/>
    </source>
</evidence>
<accession>A0A5R9GLU8</accession>
<keyword evidence="5" id="KW-0805">Transcription regulation</keyword>
<dbReference type="NCBIfam" id="TIGR03824">
    <property type="entry name" value="FlgM_jcvi"/>
    <property type="match status" value="1"/>
</dbReference>
<dbReference type="EMBL" id="VBRY01000008">
    <property type="protein sequence ID" value="TLS66668.1"/>
    <property type="molecule type" value="Genomic_DNA"/>
</dbReference>
<comment type="function">
    <text evidence="7">Responsible for the coupling of flagellin expression to flagellar assembly by preventing expression of the flagellin genes when a component of the middle class of proteins is defective. It negatively regulates flagellar genes by inhibiting the activity of FliA by directly binding to FliA.</text>
</comment>
<sequence length="95" mass="10179">MRINNSGGATGIHKSSGSKAASKKPAAGKSRDSVQVADSASLREKAQIMLADISDVRMERIEEIRDALEKGTFKTDSRKVATQIVANALAEHPWS</sequence>
<feature type="region of interest" description="Disordered" evidence="9">
    <location>
        <begin position="1"/>
        <end position="38"/>
    </location>
</feature>
<keyword evidence="4" id="KW-1005">Bacterial flagellum biogenesis</keyword>
<evidence type="ECO:0000256" key="1">
    <source>
        <dbReference type="ARBA" id="ARBA00005322"/>
    </source>
</evidence>
<name>A0A5R9GLU8_9PROT</name>
<dbReference type="SUPFAM" id="SSF101498">
    <property type="entry name" value="Anti-sigma factor FlgM"/>
    <property type="match status" value="1"/>
</dbReference>